<evidence type="ECO:0000256" key="18">
    <source>
        <dbReference type="PIRSR" id="PIRSR613273-3"/>
    </source>
</evidence>
<dbReference type="InterPro" id="IPR000884">
    <property type="entry name" value="TSP1_rpt"/>
</dbReference>
<comment type="caution">
    <text evidence="24">The sequence shown here is derived from an EMBL/GenBank/DDBJ whole genome shotgun (WGS) entry which is preliminary data.</text>
</comment>
<evidence type="ECO:0000256" key="6">
    <source>
        <dbReference type="ARBA" id="ARBA00022723"/>
    </source>
</evidence>
<feature type="binding site" evidence="17">
    <location>
        <position position="348"/>
    </location>
    <ligand>
        <name>Ca(2+)</name>
        <dbReference type="ChEBI" id="CHEBI:29108"/>
        <label>1</label>
    </ligand>
</feature>
<dbReference type="Gene3D" id="2.60.120.830">
    <property type="match status" value="1"/>
</dbReference>
<evidence type="ECO:0000259" key="23">
    <source>
        <dbReference type="PROSITE" id="PS50900"/>
    </source>
</evidence>
<feature type="disulfide bond" evidence="18">
    <location>
        <begin position="566"/>
        <end position="604"/>
    </location>
</feature>
<dbReference type="InterPro" id="IPR010294">
    <property type="entry name" value="ADAMTS_spacer1"/>
</dbReference>
<proteinExistence type="predicted"/>
<name>A0A401S8Z2_CHIPU</name>
<dbReference type="GO" id="GO:0031012">
    <property type="term" value="C:extracellular matrix"/>
    <property type="evidence" value="ECO:0007669"/>
    <property type="project" value="TreeGrafter"/>
</dbReference>
<feature type="disulfide bond" evidence="18">
    <location>
        <begin position="504"/>
        <end position="534"/>
    </location>
</feature>
<dbReference type="SUPFAM" id="SSF55486">
    <property type="entry name" value="Metalloproteases ('zincins'), catalytic domain"/>
    <property type="match status" value="1"/>
</dbReference>
<dbReference type="Gene3D" id="2.20.100.10">
    <property type="entry name" value="Thrombospondin type-1 (TSP1) repeat"/>
    <property type="match status" value="6"/>
</dbReference>
<dbReference type="Pfam" id="PF01421">
    <property type="entry name" value="Reprolysin"/>
    <property type="match status" value="1"/>
</dbReference>
<evidence type="ECO:0000256" key="20">
    <source>
        <dbReference type="SAM" id="MobiDB-lite"/>
    </source>
</evidence>
<feature type="compositionally biased region" description="Basic and acidic residues" evidence="20">
    <location>
        <begin position="1017"/>
        <end position="1030"/>
    </location>
</feature>
<feature type="binding site" evidence="17">
    <location>
        <position position="341"/>
    </location>
    <ligand>
        <name>Ca(2+)</name>
        <dbReference type="ChEBI" id="CHEBI:29108"/>
        <label>1</label>
    </ligand>
</feature>
<evidence type="ECO:0000256" key="16">
    <source>
        <dbReference type="PIRSR" id="PIRSR613273-1"/>
    </source>
</evidence>
<dbReference type="PROSITE" id="PS50092">
    <property type="entry name" value="TSP1"/>
    <property type="match status" value="6"/>
</dbReference>
<keyword evidence="11" id="KW-0482">Metalloprotease</keyword>
<keyword evidence="7 21" id="KW-0732">Signal</keyword>
<keyword evidence="10 17" id="KW-0862">Zinc</keyword>
<keyword evidence="6 17" id="KW-0479">Metal-binding</keyword>
<dbReference type="Pfam" id="PF17771">
    <property type="entry name" value="ADAMTS_CR_2"/>
    <property type="match status" value="1"/>
</dbReference>
<dbReference type="Pfam" id="PF05986">
    <property type="entry name" value="ADAMTS_spacer1"/>
    <property type="match status" value="1"/>
</dbReference>
<dbReference type="Pfam" id="PF00090">
    <property type="entry name" value="TSP_1"/>
    <property type="match status" value="1"/>
</dbReference>
<dbReference type="InterPro" id="IPR041645">
    <property type="entry name" value="ADAMTS_CR_2"/>
</dbReference>
<feature type="binding site" description="in inhibited form" evidence="17">
    <location>
        <position position="216"/>
    </location>
    <ligand>
        <name>Zn(2+)</name>
        <dbReference type="ChEBI" id="CHEBI:29105"/>
        <note>catalytic</note>
    </ligand>
</feature>
<dbReference type="InterPro" id="IPR001590">
    <property type="entry name" value="Peptidase_M12B"/>
</dbReference>
<feature type="binding site" evidence="17 19">
    <location>
        <position position="400"/>
    </location>
    <ligand>
        <name>Zn(2+)</name>
        <dbReference type="ChEBI" id="CHEBI:29105"/>
        <note>catalytic</note>
    </ligand>
</feature>
<evidence type="ECO:0000256" key="19">
    <source>
        <dbReference type="PROSITE-ProRule" id="PRU00276"/>
    </source>
</evidence>
<dbReference type="InterPro" id="IPR045371">
    <property type="entry name" value="ADAMTS_CR_3"/>
</dbReference>
<dbReference type="PROSITE" id="PS50215">
    <property type="entry name" value="ADAM_MEPRO"/>
    <property type="match status" value="1"/>
</dbReference>
<feature type="active site" evidence="16 19">
    <location>
        <position position="401"/>
    </location>
</feature>
<comment type="subcellular location">
    <subcellularLocation>
        <location evidence="1">Secreted</location>
        <location evidence="1">Extracellular space</location>
        <location evidence="1">Extracellular matrix</location>
    </subcellularLocation>
</comment>
<protein>
    <recommendedName>
        <fullName evidence="26">Peptidase M12B domain-containing protein</fullName>
    </recommendedName>
</protein>
<feature type="region of interest" description="Disordered" evidence="20">
    <location>
        <begin position="1011"/>
        <end position="1054"/>
    </location>
</feature>
<keyword evidence="4" id="KW-0645">Protease</keyword>
<dbReference type="GO" id="GO:0030198">
    <property type="term" value="P:extracellular matrix organization"/>
    <property type="evidence" value="ECO:0007669"/>
    <property type="project" value="InterPro"/>
</dbReference>
<evidence type="ECO:0000256" key="4">
    <source>
        <dbReference type="ARBA" id="ARBA00022670"/>
    </source>
</evidence>
<feature type="disulfide bond" evidence="18">
    <location>
        <begin position="417"/>
        <end position="443"/>
    </location>
</feature>
<dbReference type="Gene3D" id="3.40.390.10">
    <property type="entry name" value="Collagenase (Catalytic Domain)"/>
    <property type="match status" value="1"/>
</dbReference>
<dbReference type="FunFam" id="3.40.390.10:FF:000001">
    <property type="entry name" value="A disintegrin and metalloproteinase with thrombospondin motifs 1"/>
    <property type="match status" value="1"/>
</dbReference>
<dbReference type="InterPro" id="IPR050439">
    <property type="entry name" value="ADAMTS_ADAMTS-like"/>
</dbReference>
<evidence type="ECO:0000256" key="17">
    <source>
        <dbReference type="PIRSR" id="PIRSR613273-2"/>
    </source>
</evidence>
<keyword evidence="9" id="KW-0378">Hydrolase</keyword>
<evidence type="ECO:0000259" key="22">
    <source>
        <dbReference type="PROSITE" id="PS50215"/>
    </source>
</evidence>
<evidence type="ECO:0000256" key="21">
    <source>
        <dbReference type="SAM" id="SignalP"/>
    </source>
</evidence>
<evidence type="ECO:0000256" key="8">
    <source>
        <dbReference type="ARBA" id="ARBA00022737"/>
    </source>
</evidence>
<feature type="binding site" evidence="17">
    <location>
        <position position="341"/>
    </location>
    <ligand>
        <name>Ca(2+)</name>
        <dbReference type="ChEBI" id="CHEBI:29108"/>
        <label>2</label>
    </ligand>
</feature>
<keyword evidence="14" id="KW-0325">Glycoprotein</keyword>
<feature type="disulfide bond" evidence="18">
    <location>
        <begin position="562"/>
        <end position="599"/>
    </location>
</feature>
<gene>
    <name evidence="24" type="ORF">chiPu_0005299</name>
</gene>
<feature type="disulfide bond" evidence="18">
    <location>
        <begin position="359"/>
        <end position="366"/>
    </location>
</feature>
<keyword evidence="8" id="KW-0677">Repeat</keyword>
<evidence type="ECO:0000256" key="7">
    <source>
        <dbReference type="ARBA" id="ARBA00022729"/>
    </source>
</evidence>
<keyword evidence="3" id="KW-0272">Extracellular matrix</keyword>
<accession>A0A401S8Z2</accession>
<dbReference type="PROSITE" id="PS50900">
    <property type="entry name" value="PLAC"/>
    <property type="match status" value="1"/>
</dbReference>
<dbReference type="InterPro" id="IPR013273">
    <property type="entry name" value="ADAMTS/ADAMTS-like"/>
</dbReference>
<dbReference type="STRING" id="137246.A0A401S8Z2"/>
<evidence type="ECO:0000256" key="14">
    <source>
        <dbReference type="ARBA" id="ARBA00023180"/>
    </source>
</evidence>
<keyword evidence="2" id="KW-0964">Secreted</keyword>
<dbReference type="PRINTS" id="PR01857">
    <property type="entry name" value="ADAMTSFAMILY"/>
</dbReference>
<keyword evidence="5" id="KW-0165">Cleavage on pair of basic residues</keyword>
<evidence type="ECO:0000313" key="25">
    <source>
        <dbReference type="Proteomes" id="UP000287033"/>
    </source>
</evidence>
<feature type="disulfide bond" evidence="18">
    <location>
        <begin position="528"/>
        <end position="539"/>
    </location>
</feature>
<evidence type="ECO:0008006" key="26">
    <source>
        <dbReference type="Google" id="ProtNLM"/>
    </source>
</evidence>
<evidence type="ECO:0000256" key="11">
    <source>
        <dbReference type="ARBA" id="ARBA00023049"/>
    </source>
</evidence>
<dbReference type="Proteomes" id="UP000287033">
    <property type="component" value="Unassembled WGS sequence"/>
</dbReference>
<evidence type="ECO:0000256" key="15">
    <source>
        <dbReference type="ARBA" id="ARBA00062682"/>
    </source>
</evidence>
<dbReference type="Pfam" id="PF19030">
    <property type="entry name" value="TSP1_ADAMTS"/>
    <property type="match status" value="5"/>
</dbReference>
<evidence type="ECO:0000256" key="12">
    <source>
        <dbReference type="ARBA" id="ARBA00023145"/>
    </source>
</evidence>
<feature type="disulfide bond" evidence="18">
    <location>
        <begin position="497"/>
        <end position="515"/>
    </location>
</feature>
<dbReference type="FunFam" id="3.40.1620.60:FF:000004">
    <property type="entry name" value="A disintegrin and metalloproteinase with thrombospondin motifs 12"/>
    <property type="match status" value="1"/>
</dbReference>
<feature type="disulfide bond" evidence="18">
    <location>
        <begin position="486"/>
        <end position="509"/>
    </location>
</feature>
<evidence type="ECO:0000256" key="5">
    <source>
        <dbReference type="ARBA" id="ARBA00022685"/>
    </source>
</evidence>
<feature type="chain" id="PRO_5019150625" description="Peptidase M12B domain-containing protein" evidence="21">
    <location>
        <begin position="25"/>
        <end position="1537"/>
    </location>
</feature>
<keyword evidence="25" id="KW-1185">Reference proteome</keyword>
<dbReference type="OMA" id="YGLHHPV"/>
<dbReference type="SUPFAM" id="SSF82895">
    <property type="entry name" value="TSP-1 type 1 repeat"/>
    <property type="match status" value="6"/>
</dbReference>
<evidence type="ECO:0000256" key="3">
    <source>
        <dbReference type="ARBA" id="ARBA00022530"/>
    </source>
</evidence>
<dbReference type="Pfam" id="PF19236">
    <property type="entry name" value="ADAMTS_CR_3"/>
    <property type="match status" value="1"/>
</dbReference>
<dbReference type="FunFam" id="2.60.120.830:FF:000001">
    <property type="entry name" value="A disintegrin and metalloproteinase with thrombospondin motifs 1"/>
    <property type="match status" value="1"/>
</dbReference>
<dbReference type="InterPro" id="IPR002870">
    <property type="entry name" value="Peptidase_M12B_N"/>
</dbReference>
<dbReference type="OrthoDB" id="412680at2759"/>
<dbReference type="Pfam" id="PF01562">
    <property type="entry name" value="Pep_M12B_propep"/>
    <property type="match status" value="1"/>
</dbReference>
<feature type="signal peptide" evidence="21">
    <location>
        <begin position="1"/>
        <end position="24"/>
    </location>
</feature>
<dbReference type="EMBL" id="BEZZ01000141">
    <property type="protein sequence ID" value="GCC26879.1"/>
    <property type="molecule type" value="Genomic_DNA"/>
</dbReference>
<dbReference type="FunFam" id="2.20.100.10:FF:000005">
    <property type="entry name" value="ADAM metallopeptidase with thrombospondin type 1 motif 9"/>
    <property type="match status" value="2"/>
</dbReference>
<evidence type="ECO:0000256" key="1">
    <source>
        <dbReference type="ARBA" id="ARBA00004498"/>
    </source>
</evidence>
<feature type="binding site" evidence="17">
    <location>
        <position position="459"/>
    </location>
    <ligand>
        <name>Ca(2+)</name>
        <dbReference type="ChEBI" id="CHEBI:29108"/>
        <label>1</label>
    </ligand>
</feature>
<dbReference type="CDD" id="cd04273">
    <property type="entry name" value="ZnMc_ADAMTS_like"/>
    <property type="match status" value="1"/>
</dbReference>
<evidence type="ECO:0000313" key="24">
    <source>
        <dbReference type="EMBL" id="GCC26879.1"/>
    </source>
</evidence>
<dbReference type="SMART" id="SM00209">
    <property type="entry name" value="TSP1"/>
    <property type="match status" value="6"/>
</dbReference>
<feature type="disulfide bond" evidence="18">
    <location>
        <begin position="577"/>
        <end position="589"/>
    </location>
</feature>
<evidence type="ECO:0000256" key="13">
    <source>
        <dbReference type="ARBA" id="ARBA00023157"/>
    </source>
</evidence>
<feature type="binding site" evidence="17 19">
    <location>
        <position position="404"/>
    </location>
    <ligand>
        <name>Zn(2+)</name>
        <dbReference type="ChEBI" id="CHEBI:29105"/>
        <note>catalytic</note>
    </ligand>
</feature>
<dbReference type="GO" id="GO:0004222">
    <property type="term" value="F:metalloendopeptidase activity"/>
    <property type="evidence" value="ECO:0007669"/>
    <property type="project" value="InterPro"/>
</dbReference>
<keyword evidence="17" id="KW-0106">Calcium</keyword>
<feature type="domain" description="Peptidase M12B" evidence="22">
    <location>
        <begin position="254"/>
        <end position="464"/>
    </location>
</feature>
<dbReference type="FunFam" id="2.20.100.10:FF:000006">
    <property type="entry name" value="A disintegrin and metalloproteinase with thrombospondin motifs 1"/>
    <property type="match status" value="1"/>
</dbReference>
<feature type="disulfide bond" evidence="18">
    <location>
        <begin position="378"/>
        <end position="459"/>
    </location>
</feature>
<dbReference type="PANTHER" id="PTHR13723:SF189">
    <property type="entry name" value="A DISINTEGRIN AND METALLOPROTEINASE WITH THROMBOSPONDIN MOTIFS 12"/>
    <property type="match status" value="1"/>
</dbReference>
<feature type="domain" description="PLAC" evidence="23">
    <location>
        <begin position="1477"/>
        <end position="1517"/>
    </location>
</feature>
<organism evidence="24 25">
    <name type="scientific">Chiloscyllium punctatum</name>
    <name type="common">Brownbanded bambooshark</name>
    <name type="synonym">Hemiscyllium punctatum</name>
    <dbReference type="NCBI Taxonomy" id="137246"/>
    <lineage>
        <taxon>Eukaryota</taxon>
        <taxon>Metazoa</taxon>
        <taxon>Chordata</taxon>
        <taxon>Craniata</taxon>
        <taxon>Vertebrata</taxon>
        <taxon>Chondrichthyes</taxon>
        <taxon>Elasmobranchii</taxon>
        <taxon>Galeomorphii</taxon>
        <taxon>Galeoidea</taxon>
        <taxon>Orectolobiformes</taxon>
        <taxon>Hemiscylliidae</taxon>
        <taxon>Chiloscyllium</taxon>
    </lineage>
</organism>
<feature type="binding site" evidence="17">
    <location>
        <position position="462"/>
    </location>
    <ligand>
        <name>Ca(2+)</name>
        <dbReference type="ChEBI" id="CHEBI:29108"/>
        <label>1</label>
    </ligand>
</feature>
<keyword evidence="12" id="KW-0865">Zymogen</keyword>
<feature type="disulfide bond" evidence="18">
    <location>
        <begin position="330"/>
        <end position="384"/>
    </location>
</feature>
<dbReference type="InterPro" id="IPR036383">
    <property type="entry name" value="TSP1_rpt_sf"/>
</dbReference>
<dbReference type="PANTHER" id="PTHR13723">
    <property type="entry name" value="ADAMTS A DISINTEGRIN AND METALLOPROTEASE WITH THROMBOSPONDIN MOTIFS PROTEASE"/>
    <property type="match status" value="1"/>
</dbReference>
<evidence type="ECO:0000256" key="9">
    <source>
        <dbReference type="ARBA" id="ARBA00022801"/>
    </source>
</evidence>
<dbReference type="InterPro" id="IPR024079">
    <property type="entry name" value="MetalloPept_cat_dom_sf"/>
</dbReference>
<sequence>MPLLGGRLITGVPFLFNVFSFVAASHSDRKVNSLLFADEKQEKFVRSLQGYEIVHPIKVDESGAILSPDVTHYVNHVRRRELGKREEHVYYQLVHRGQKLLFNLTLNRPFLSPGYVLEKRYGNVTGTIVESPTGNTCHFLGRVEHPDLGSGSAAISTCRGLHGLFRLRSGDYLIEPVNGHPRQRGEQQPHIIYKRDAIQHSQRKHREFTPTDTRVCGIQDSDNNILQPERQRERWEESHRKGRRISQRSISKERWVETLVVADTKMIEYHGSENVQSYIFTIINMVASLFHEPSIGNAIHIVMVRLILLEEEEKELKIIHHADHTLSSFCKWQRNVNPKSDSTPHHHDIAVLLTRMDLCAGMNRPCETLGLSHVSGMCQPLRNCNINEDSGLPVAFTIAHEIGHSFGIQHDGQGNDCEPFEKNHFIMSRQLQYDQSPLIWSHCSKDYITRFLDRGWGFCLNDPPTQQELVVPTIAPGVLYDVHHQCQLQYGPNSTFCEEMDNVCQTLWCSVNGSCRSKLDAAADGTSCGEKKWCFNGECVTVGNRPEAVNGDWSTWGSWSHCTRTCGAGVQAAERHCSNPVPRFGGKYCTGKRKRYRICNVKPCLQETPTFRQMQCSEFNTVLYKNELYSWVPVYRIANPCELHCRPVGEQFAEKMLDAVIDGTSCTEAANSRDVCINGICKTVGCDYEIESNAVEDRCGVCHGNGSSCQTVKKTFEESEGLGYVDVGLIPEGARDIRVEEIAEAGNFLALRSEDPEKYFLNGGFIIQWNGDYKAAGTTFKYERNGNLENLTAPGPTKEPVWIQLLFQEKNPGVRYEYTIKKDTEEENTIGQPEFFWKFGAWTDCSAPCGTGVQRQIVRCVEKTPRVVEDRFCDARTRPDDRQQKCNEQDCPARWWAGEWQKCSTTCGDSGIKKRTVLCVRTVGTDEQALPSSECNQRLKPRTQMTCKRDIPCPSNWTVSNWSDCSVTCGGGFRTRNVTCTWNNKELCNISKKPSVKSLCGLRHCSNNKKILFPPRKPKDGKTYPKDLPGRLRPKYGPNHSGSKVQPKPKRVTTKQPLPVNITVPTAAGRSPVTTMATTTNKQIHVQDKPSPKQQNHNASYDGHYDDNFIAIHQNLTNESGTVNRKGISEAGNITDTIQNINETHNITGENDSVSNHDHITTEEVVKHFPFTEEPQAGIATDENNDKIVKSTAVPINTEKSVLSTSPQTTFVSTVKPGSTQLIKPSVSVPSPGYGNRKIGLPRLKIDPKFKATMERLRMKLYRMLNPERFSNYTDILAPGLNPNDENSTNLQHNPELTTSNGVGTTDSEWVKFTGAIGSKLSAAEPSPPSKLPLKKIPTINRLNNFSNMTEDYDDFAPEVGLDDVYWKVGNWSECSTTCGVGAMWRQIECSTEEDSHCENIKKPAPARRCFVRPCAIWKIGNWSKCSASCGGGLQQQVVRCMNLETNKTEEDSSICEMKPPPSKIQRCNTQQCMNRNDNICIKDRMSKKFCLTLKKLGRCSMATIRTQCCYTCQKLSSMTTRRAVQRSLSKGTTSDS</sequence>
<feature type="binding site" evidence="17 19">
    <location>
        <position position="410"/>
    </location>
    <ligand>
        <name>Zn(2+)</name>
        <dbReference type="ChEBI" id="CHEBI:29105"/>
        <note>catalytic</note>
    </ligand>
</feature>
<dbReference type="GO" id="GO:0006508">
    <property type="term" value="P:proteolysis"/>
    <property type="evidence" value="ECO:0007669"/>
    <property type="project" value="UniProtKB-KW"/>
</dbReference>
<dbReference type="InterPro" id="IPR010909">
    <property type="entry name" value="PLAC"/>
</dbReference>
<evidence type="ECO:0000256" key="2">
    <source>
        <dbReference type="ARBA" id="ARBA00022525"/>
    </source>
</evidence>
<dbReference type="GO" id="GO:0046872">
    <property type="term" value="F:metal ion binding"/>
    <property type="evidence" value="ECO:0007669"/>
    <property type="project" value="UniProtKB-KW"/>
</dbReference>
<reference evidence="24 25" key="1">
    <citation type="journal article" date="2018" name="Nat. Ecol. Evol.">
        <title>Shark genomes provide insights into elasmobranch evolution and the origin of vertebrates.</title>
        <authorList>
            <person name="Hara Y"/>
            <person name="Yamaguchi K"/>
            <person name="Onimaru K"/>
            <person name="Kadota M"/>
            <person name="Koyanagi M"/>
            <person name="Keeley SD"/>
            <person name="Tatsumi K"/>
            <person name="Tanaka K"/>
            <person name="Motone F"/>
            <person name="Kageyama Y"/>
            <person name="Nozu R"/>
            <person name="Adachi N"/>
            <person name="Nishimura O"/>
            <person name="Nakagawa R"/>
            <person name="Tanegashima C"/>
            <person name="Kiyatake I"/>
            <person name="Matsumoto R"/>
            <person name="Murakumo K"/>
            <person name="Nishida K"/>
            <person name="Terakita A"/>
            <person name="Kuratani S"/>
            <person name="Sato K"/>
            <person name="Hyodo S Kuraku.S."/>
        </authorList>
    </citation>
    <scope>NUCLEOTIDE SEQUENCE [LARGE SCALE GENOMIC DNA]</scope>
</reference>
<comment type="cofactor">
    <cofactor evidence="17">
        <name>Zn(2+)</name>
        <dbReference type="ChEBI" id="CHEBI:29105"/>
    </cofactor>
    <text evidence="17">Binds 1 zinc ion per subunit.</text>
</comment>
<dbReference type="Gene3D" id="3.40.1620.60">
    <property type="match status" value="1"/>
</dbReference>
<keyword evidence="13 18" id="KW-1015">Disulfide bond</keyword>
<feature type="binding site" evidence="17">
    <location>
        <position position="462"/>
    </location>
    <ligand>
        <name>Ca(2+)</name>
        <dbReference type="ChEBI" id="CHEBI:29108"/>
        <label>2</label>
    </ligand>
</feature>
<comment type="caution">
    <text evidence="19">Lacks conserved residue(s) required for the propagation of feature annotation.</text>
</comment>
<comment type="subunit">
    <text evidence="15">Interacts with COMP.</text>
</comment>
<feature type="binding site" evidence="17">
    <location>
        <position position="257"/>
    </location>
    <ligand>
        <name>Ca(2+)</name>
        <dbReference type="ChEBI" id="CHEBI:29108"/>
        <label>2</label>
    </ligand>
</feature>
<evidence type="ECO:0000256" key="10">
    <source>
        <dbReference type="ARBA" id="ARBA00022833"/>
    </source>
</evidence>
<feature type="binding site" evidence="17">
    <location>
        <position position="257"/>
    </location>
    <ligand>
        <name>Ca(2+)</name>
        <dbReference type="ChEBI" id="CHEBI:29108"/>
        <label>1</label>
    </ligand>
</feature>